<gene>
    <name evidence="1" type="ORF">NSA23_00685</name>
</gene>
<protein>
    <recommendedName>
        <fullName evidence="3">DUF5659 domain-containing protein</fullName>
    </recommendedName>
</protein>
<dbReference type="Proteomes" id="UP001142078">
    <property type="component" value="Unassembled WGS sequence"/>
</dbReference>
<reference evidence="1" key="1">
    <citation type="submission" date="2022-07" db="EMBL/GenBank/DDBJ databases">
        <title>Enhanced cultured diversity of the mouse gut microbiota enables custom-made synthetic communities.</title>
        <authorList>
            <person name="Afrizal A."/>
        </authorList>
    </citation>
    <scope>NUCLEOTIDE SEQUENCE</scope>
    <source>
        <strain evidence="1">DSM 29482</strain>
    </source>
</reference>
<evidence type="ECO:0000313" key="1">
    <source>
        <dbReference type="EMBL" id="MCR2042620.1"/>
    </source>
</evidence>
<dbReference type="RefSeq" id="WP_042681977.1">
    <property type="nucleotide sequence ID" value="NZ_CABKTM010000043.1"/>
</dbReference>
<organism evidence="1 2">
    <name type="scientific">Anaerosalibacter massiliensis</name>
    <dbReference type="NCBI Taxonomy" id="1347392"/>
    <lineage>
        <taxon>Bacteria</taxon>
        <taxon>Bacillati</taxon>
        <taxon>Bacillota</taxon>
        <taxon>Tissierellia</taxon>
        <taxon>Tissierellales</taxon>
        <taxon>Sporanaerobacteraceae</taxon>
        <taxon>Anaerosalibacter</taxon>
    </lineage>
</organism>
<name>A0A9X2MEQ0_9FIRM</name>
<evidence type="ECO:0000313" key="2">
    <source>
        <dbReference type="Proteomes" id="UP001142078"/>
    </source>
</evidence>
<evidence type="ECO:0008006" key="3">
    <source>
        <dbReference type="Google" id="ProtNLM"/>
    </source>
</evidence>
<accession>A0A9X2MEQ0</accession>
<sequence length="60" mass="7143">MKKCITVFEPAIARKLLKEGYTIVDIKPDKFNKIKTLFVFKNERNLIDRIYEISDENKSH</sequence>
<proteinExistence type="predicted"/>
<dbReference type="EMBL" id="JANJZL010000001">
    <property type="protein sequence ID" value="MCR2042620.1"/>
    <property type="molecule type" value="Genomic_DNA"/>
</dbReference>
<keyword evidence="2" id="KW-1185">Reference proteome</keyword>
<comment type="caution">
    <text evidence="1">The sequence shown here is derived from an EMBL/GenBank/DDBJ whole genome shotgun (WGS) entry which is preliminary data.</text>
</comment>
<dbReference type="AlphaFoldDB" id="A0A9X2MEQ0"/>
<dbReference type="OrthoDB" id="2059932at2"/>